<reference evidence="1 2" key="1">
    <citation type="journal article" date="2016" name="Int. J. Syst. Evol. Microbiol.">
        <title>Streptococcuspantholopis sp. nov., isolated from faeces of the Tibetan antelope (Pantholops hodgsonii).</title>
        <authorList>
            <person name="Bai X."/>
            <person name="Xiong Y."/>
            <person name="Lu S."/>
            <person name="Jin D."/>
            <person name="Lai X."/>
            <person name="Yang J."/>
            <person name="Niu L."/>
            <person name="Hu S."/>
            <person name="Meng X."/>
            <person name="Pu J."/>
            <person name="Ye C."/>
            <person name="Xu J."/>
        </authorList>
    </citation>
    <scope>NUCLEOTIDE SEQUENCE [LARGE SCALE GENOMIC DNA]</scope>
    <source>
        <strain evidence="1 2">TA 26</strain>
    </source>
</reference>
<evidence type="ECO:0008006" key="3">
    <source>
        <dbReference type="Google" id="ProtNLM"/>
    </source>
</evidence>
<organism evidence="1 2">
    <name type="scientific">Streptococcus pantholopis</name>
    <dbReference type="NCBI Taxonomy" id="1811193"/>
    <lineage>
        <taxon>Bacteria</taxon>
        <taxon>Bacillati</taxon>
        <taxon>Bacillota</taxon>
        <taxon>Bacilli</taxon>
        <taxon>Lactobacillales</taxon>
        <taxon>Streptococcaceae</taxon>
        <taxon>Streptococcus</taxon>
    </lineage>
</organism>
<evidence type="ECO:0000313" key="1">
    <source>
        <dbReference type="EMBL" id="AND78699.1"/>
    </source>
</evidence>
<gene>
    <name evidence="1" type="ORF">A0O21_00980</name>
</gene>
<dbReference type="EMBL" id="CP014699">
    <property type="protein sequence ID" value="AND78699.1"/>
    <property type="molecule type" value="Genomic_DNA"/>
</dbReference>
<proteinExistence type="predicted"/>
<dbReference type="KEGG" id="spat:A0O21_00980"/>
<dbReference type="Gene3D" id="3.30.70.1060">
    <property type="entry name" value="Dimeric alpha+beta barrel"/>
    <property type="match status" value="1"/>
</dbReference>
<dbReference type="RefSeq" id="WP_067060160.1">
    <property type="nucleotide sequence ID" value="NZ_CP014699.1"/>
</dbReference>
<reference evidence="2" key="2">
    <citation type="submission" date="2016-03" db="EMBL/GenBank/DDBJ databases">
        <title>Streptococcus antelopensis sp. nov., isolated from the feces of the Tibetan antelope (Pantholops hodgsonii) in Hoh Xil National Nature Reserve, Qinghai, China.</title>
        <authorList>
            <person name="Bai X."/>
        </authorList>
    </citation>
    <scope>NUCLEOTIDE SEQUENCE [LARGE SCALE GENOMIC DNA]</scope>
    <source>
        <strain evidence="2">TA 26</strain>
    </source>
</reference>
<protein>
    <recommendedName>
        <fullName evidence="3">YCII-related domain-containing protein</fullName>
    </recommendedName>
</protein>
<name>A0A172Q5F7_9STRE</name>
<accession>A0A172Q5F7</accession>
<dbReference type="AlphaFoldDB" id="A0A172Q5F7"/>
<keyword evidence="2" id="KW-1185">Reference proteome</keyword>
<sequence>MNDNAKKMAEKPIETNAFLISTQLKNVEISPEILEKEYEVSNRWHEEGLIENLFARVENDALGGGILVMRVKTLEEAEARMSELPLAPYFEKIDYEAIDKIY</sequence>
<evidence type="ECO:0000313" key="2">
    <source>
        <dbReference type="Proteomes" id="UP000077317"/>
    </source>
</evidence>
<dbReference type="Proteomes" id="UP000077317">
    <property type="component" value="Chromosome"/>
</dbReference>
<dbReference type="STRING" id="1811193.A0O21_00980"/>